<dbReference type="EMBL" id="BQKI01000084">
    <property type="protein sequence ID" value="GJN32669.1"/>
    <property type="molecule type" value="Genomic_DNA"/>
</dbReference>
<evidence type="ECO:0000313" key="3">
    <source>
        <dbReference type="Proteomes" id="UP001054889"/>
    </source>
</evidence>
<evidence type="ECO:0000256" key="1">
    <source>
        <dbReference type="SAM" id="MobiDB-lite"/>
    </source>
</evidence>
<organism evidence="2 3">
    <name type="scientific">Eleusine coracana subsp. coracana</name>
    <dbReference type="NCBI Taxonomy" id="191504"/>
    <lineage>
        <taxon>Eukaryota</taxon>
        <taxon>Viridiplantae</taxon>
        <taxon>Streptophyta</taxon>
        <taxon>Embryophyta</taxon>
        <taxon>Tracheophyta</taxon>
        <taxon>Spermatophyta</taxon>
        <taxon>Magnoliopsida</taxon>
        <taxon>Liliopsida</taxon>
        <taxon>Poales</taxon>
        <taxon>Poaceae</taxon>
        <taxon>PACMAD clade</taxon>
        <taxon>Chloridoideae</taxon>
        <taxon>Cynodonteae</taxon>
        <taxon>Eleusininae</taxon>
        <taxon>Eleusine</taxon>
    </lineage>
</organism>
<name>A0AAV5FAK0_ELECO</name>
<dbReference type="AlphaFoldDB" id="A0AAV5FAK0"/>
<reference evidence="2" key="2">
    <citation type="submission" date="2021-12" db="EMBL/GenBank/DDBJ databases">
        <title>Resequencing data analysis of finger millet.</title>
        <authorList>
            <person name="Hatakeyama M."/>
            <person name="Aluri S."/>
            <person name="Balachadran M.T."/>
            <person name="Sivarajan S.R."/>
            <person name="Poveda L."/>
            <person name="Shimizu-Inatsugi R."/>
            <person name="Schlapbach R."/>
            <person name="Sreeman S.M."/>
            <person name="Shimizu K.K."/>
        </authorList>
    </citation>
    <scope>NUCLEOTIDE SEQUENCE</scope>
</reference>
<feature type="region of interest" description="Disordered" evidence="1">
    <location>
        <begin position="1"/>
        <end position="30"/>
    </location>
</feature>
<keyword evidence="3" id="KW-1185">Reference proteome</keyword>
<accession>A0AAV5FAK0</accession>
<comment type="caution">
    <text evidence="2">The sequence shown here is derived from an EMBL/GenBank/DDBJ whole genome shotgun (WGS) entry which is preliminary data.</text>
</comment>
<gene>
    <name evidence="2" type="primary">gb21189</name>
    <name evidence="2" type="ORF">PR202_gb21189</name>
</gene>
<sequence length="287" mass="29551">MHAVVADAAEPPLAGPASGAEPFAPHDDGAEAEPLNLEAEALLHVVVLDDVDLVGDPGVLERPGEVLGLGRGEGGEVVLHPDGGGLGVVAAVGGRVRVERRDGEVGAAPVRAVEDGGGADVEEDDGVPGAEVVVDGPAHGVRRLVGEVDGDGEAAKKTPGDSGCSDAGGGGRGVGAFTGGRSTEGLAGACISVGVAGSSAARWSGSLWLVADAAAALLAWWGTGREREGRRYWKKWKTWRKSQAEFEVKRINLSRAALDVSITRGRWTRASFWTGLRSNGWYWLSVL</sequence>
<dbReference type="Proteomes" id="UP001054889">
    <property type="component" value="Unassembled WGS sequence"/>
</dbReference>
<reference evidence="2" key="1">
    <citation type="journal article" date="2018" name="DNA Res.">
        <title>Multiple hybrid de novo genome assembly of finger millet, an orphan allotetraploid crop.</title>
        <authorList>
            <person name="Hatakeyama M."/>
            <person name="Aluri S."/>
            <person name="Balachadran M.T."/>
            <person name="Sivarajan S.R."/>
            <person name="Patrignani A."/>
            <person name="Gruter S."/>
            <person name="Poveda L."/>
            <person name="Shimizu-Inatsugi R."/>
            <person name="Baeten J."/>
            <person name="Francoijs K.J."/>
            <person name="Nataraja K.N."/>
            <person name="Reddy Y.A.N."/>
            <person name="Phadnis S."/>
            <person name="Ravikumar R.L."/>
            <person name="Schlapbach R."/>
            <person name="Sreeman S.M."/>
            <person name="Shimizu K.K."/>
        </authorList>
    </citation>
    <scope>NUCLEOTIDE SEQUENCE</scope>
</reference>
<evidence type="ECO:0000313" key="2">
    <source>
        <dbReference type="EMBL" id="GJN32669.1"/>
    </source>
</evidence>
<proteinExistence type="predicted"/>
<protein>
    <submittedName>
        <fullName evidence="2">Uncharacterized protein</fullName>
    </submittedName>
</protein>